<dbReference type="EMBL" id="CADEAL010004258">
    <property type="protein sequence ID" value="CAB1455496.1"/>
    <property type="molecule type" value="Genomic_DNA"/>
</dbReference>
<keyword evidence="3" id="KW-1185">Reference proteome</keyword>
<organism evidence="2 3">
    <name type="scientific">Pleuronectes platessa</name>
    <name type="common">European plaice</name>
    <dbReference type="NCBI Taxonomy" id="8262"/>
    <lineage>
        <taxon>Eukaryota</taxon>
        <taxon>Metazoa</taxon>
        <taxon>Chordata</taxon>
        <taxon>Craniata</taxon>
        <taxon>Vertebrata</taxon>
        <taxon>Euteleostomi</taxon>
        <taxon>Actinopterygii</taxon>
        <taxon>Neopterygii</taxon>
        <taxon>Teleostei</taxon>
        <taxon>Neoteleostei</taxon>
        <taxon>Acanthomorphata</taxon>
        <taxon>Carangaria</taxon>
        <taxon>Pleuronectiformes</taxon>
        <taxon>Pleuronectoidei</taxon>
        <taxon>Pleuronectidae</taxon>
        <taxon>Pleuronectes</taxon>
    </lineage>
</organism>
<name>A0A9N7VNI2_PLEPL</name>
<protein>
    <submittedName>
        <fullName evidence="2">Uncharacterized protein</fullName>
    </submittedName>
</protein>
<comment type="caution">
    <text evidence="2">The sequence shown here is derived from an EMBL/GenBank/DDBJ whole genome shotgun (WGS) entry which is preliminary data.</text>
</comment>
<evidence type="ECO:0000313" key="2">
    <source>
        <dbReference type="EMBL" id="CAB1455496.1"/>
    </source>
</evidence>
<feature type="region of interest" description="Disordered" evidence="1">
    <location>
        <begin position="44"/>
        <end position="103"/>
    </location>
</feature>
<proteinExistence type="predicted"/>
<dbReference type="Proteomes" id="UP001153269">
    <property type="component" value="Unassembled WGS sequence"/>
</dbReference>
<sequence length="190" mass="20651">MSAPLLSPSAPPTPNGGSHGGVRCFFNNFFRLVFFYRGAPSVPAPRRFHQSRSGRARDRAADGVSSQPGGVTLAASDHRGQRTPRRAPGADMPRRKQQAPRRAAGLMIGDDKLRTLSRSPIRSAASLDVISLILHRPHLPLTLTPNHSHLLPVFPAHHSAPDIREGQSSGEQRAFVRCLQSPARANRSLL</sequence>
<accession>A0A9N7VNI2</accession>
<dbReference type="AlphaFoldDB" id="A0A9N7VNI2"/>
<reference evidence="2" key="1">
    <citation type="submission" date="2020-03" db="EMBL/GenBank/DDBJ databases">
        <authorList>
            <person name="Weist P."/>
        </authorList>
    </citation>
    <scope>NUCLEOTIDE SEQUENCE</scope>
</reference>
<gene>
    <name evidence="2" type="ORF">PLEPLA_LOCUS43272</name>
</gene>
<evidence type="ECO:0000256" key="1">
    <source>
        <dbReference type="SAM" id="MobiDB-lite"/>
    </source>
</evidence>
<evidence type="ECO:0000313" key="3">
    <source>
        <dbReference type="Proteomes" id="UP001153269"/>
    </source>
</evidence>